<dbReference type="EMBL" id="LAZR01003456">
    <property type="protein sequence ID" value="KKN18129.1"/>
    <property type="molecule type" value="Genomic_DNA"/>
</dbReference>
<dbReference type="Pfam" id="PF13188">
    <property type="entry name" value="PAS_8"/>
    <property type="match status" value="1"/>
</dbReference>
<name>A0A0F9NJQ5_9ZZZZ</name>
<dbReference type="PROSITE" id="PS50112">
    <property type="entry name" value="PAS"/>
    <property type="match status" value="2"/>
</dbReference>
<dbReference type="InterPro" id="IPR035965">
    <property type="entry name" value="PAS-like_dom_sf"/>
</dbReference>
<dbReference type="InterPro" id="IPR013767">
    <property type="entry name" value="PAS_fold"/>
</dbReference>
<feature type="non-terminal residue" evidence="2">
    <location>
        <position position="204"/>
    </location>
</feature>
<comment type="caution">
    <text evidence="2">The sequence shown here is derived from an EMBL/GenBank/DDBJ whole genome shotgun (WGS) entry which is preliminary data.</text>
</comment>
<evidence type="ECO:0000259" key="1">
    <source>
        <dbReference type="PROSITE" id="PS50112"/>
    </source>
</evidence>
<accession>A0A0F9NJQ5</accession>
<dbReference type="GO" id="GO:0006355">
    <property type="term" value="P:regulation of DNA-templated transcription"/>
    <property type="evidence" value="ECO:0007669"/>
    <property type="project" value="InterPro"/>
</dbReference>
<dbReference type="SUPFAM" id="SSF55785">
    <property type="entry name" value="PYP-like sensor domain (PAS domain)"/>
    <property type="match status" value="2"/>
</dbReference>
<dbReference type="Pfam" id="PF00989">
    <property type="entry name" value="PAS"/>
    <property type="match status" value="1"/>
</dbReference>
<proteinExistence type="predicted"/>
<dbReference type="NCBIfam" id="TIGR00229">
    <property type="entry name" value="sensory_box"/>
    <property type="match status" value="1"/>
</dbReference>
<feature type="domain" description="PAS" evidence="1">
    <location>
        <begin position="2"/>
        <end position="66"/>
    </location>
</feature>
<sequence>MESEEFLLVADKLPQGIILLTKEGLILAVNKKASQLLQILPKNLVNKNISSISAASKKTVIELLRPCSRTRSPVTLSLKLLNNSCTITTGFLFTPASDSMSATVLLTIQKGRPSSTQFLALNQEIYKQKNLMRLLMQSRDNLEEALEKLQLAASVFSHAREAIVITDASNKIHETNNTYTEITGYTNQEVIGQNPLLLHSWQRL</sequence>
<reference evidence="2" key="1">
    <citation type="journal article" date="2015" name="Nature">
        <title>Complex archaea that bridge the gap between prokaryotes and eukaryotes.</title>
        <authorList>
            <person name="Spang A."/>
            <person name="Saw J.H."/>
            <person name="Jorgensen S.L."/>
            <person name="Zaremba-Niedzwiedzka K."/>
            <person name="Martijn J."/>
            <person name="Lind A.E."/>
            <person name="van Eijk R."/>
            <person name="Schleper C."/>
            <person name="Guy L."/>
            <person name="Ettema T.J."/>
        </authorList>
    </citation>
    <scope>NUCLEOTIDE SEQUENCE</scope>
</reference>
<organism evidence="2">
    <name type="scientific">marine sediment metagenome</name>
    <dbReference type="NCBI Taxonomy" id="412755"/>
    <lineage>
        <taxon>unclassified sequences</taxon>
        <taxon>metagenomes</taxon>
        <taxon>ecological metagenomes</taxon>
    </lineage>
</organism>
<dbReference type="CDD" id="cd00130">
    <property type="entry name" value="PAS"/>
    <property type="match status" value="2"/>
</dbReference>
<feature type="domain" description="PAS" evidence="1">
    <location>
        <begin position="148"/>
        <end position="197"/>
    </location>
</feature>
<dbReference type="InterPro" id="IPR000014">
    <property type="entry name" value="PAS"/>
</dbReference>
<dbReference type="SMART" id="SM00091">
    <property type="entry name" value="PAS"/>
    <property type="match status" value="2"/>
</dbReference>
<dbReference type="Gene3D" id="3.30.450.20">
    <property type="entry name" value="PAS domain"/>
    <property type="match status" value="2"/>
</dbReference>
<gene>
    <name evidence="2" type="ORF">LCGC14_0958780</name>
</gene>
<evidence type="ECO:0000313" key="2">
    <source>
        <dbReference type="EMBL" id="KKN18129.1"/>
    </source>
</evidence>
<dbReference type="AlphaFoldDB" id="A0A0F9NJQ5"/>
<protein>
    <recommendedName>
        <fullName evidence="1">PAS domain-containing protein</fullName>
    </recommendedName>
</protein>